<dbReference type="InterPro" id="IPR036259">
    <property type="entry name" value="MFS_trans_sf"/>
</dbReference>
<gene>
    <name evidence="9 11" type="ORF">BDZ99DRAFT_429863</name>
</gene>
<feature type="transmembrane region" description="Helical" evidence="7">
    <location>
        <begin position="460"/>
        <end position="482"/>
    </location>
</feature>
<evidence type="ECO:0000313" key="9">
    <source>
        <dbReference type="EMBL" id="KAF2801610.1"/>
    </source>
</evidence>
<reference evidence="9 11" key="1">
    <citation type="journal article" date="2020" name="Stud. Mycol.">
        <title>101 Dothideomycetes genomes: a test case for predicting lifestyles and emergence of pathogens.</title>
        <authorList>
            <person name="Haridas S."/>
            <person name="Albert R."/>
            <person name="Binder M."/>
            <person name="Bloem J."/>
            <person name="Labutti K."/>
            <person name="Salamov A."/>
            <person name="Andreopoulos B."/>
            <person name="Baker S."/>
            <person name="Barry K."/>
            <person name="Bills G."/>
            <person name="Bluhm B."/>
            <person name="Cannon C."/>
            <person name="Castanera R."/>
            <person name="Culley D."/>
            <person name="Daum C."/>
            <person name="Ezra D."/>
            <person name="Gonzalez J."/>
            <person name="Henrissat B."/>
            <person name="Kuo A."/>
            <person name="Liang C."/>
            <person name="Lipzen A."/>
            <person name="Lutzoni F."/>
            <person name="Magnuson J."/>
            <person name="Mondo S."/>
            <person name="Nolan M."/>
            <person name="Ohm R."/>
            <person name="Pangilinan J."/>
            <person name="Park H.-J."/>
            <person name="Ramirez L."/>
            <person name="Alfaro M."/>
            <person name="Sun H."/>
            <person name="Tritt A."/>
            <person name="Yoshinaga Y."/>
            <person name="Zwiers L.-H."/>
            <person name="Turgeon B."/>
            <person name="Goodwin S."/>
            <person name="Spatafora J."/>
            <person name="Crous P."/>
            <person name="Grigoriev I."/>
        </authorList>
    </citation>
    <scope>NUCLEOTIDE SEQUENCE</scope>
    <source>
        <strain evidence="9 11">CBS 304.34</strain>
    </source>
</reference>
<dbReference type="SUPFAM" id="SSF103473">
    <property type="entry name" value="MFS general substrate transporter"/>
    <property type="match status" value="1"/>
</dbReference>
<dbReference type="FunFam" id="1.20.1250.20:FF:000018">
    <property type="entry name" value="MFS transporter permease"/>
    <property type="match status" value="1"/>
</dbReference>
<evidence type="ECO:0000313" key="11">
    <source>
        <dbReference type="RefSeq" id="XP_033568574.1"/>
    </source>
</evidence>
<sequence>MLPSSPAPLPRTLQASPPSTDDGDTRLTPSSDSEGEDEEATLGQDHAGQSYRMKNMSSRSFGKGDSGETPSQEHVIDGEDEDRSLLRESRRLSQGSSVESYELYTPDEDKAVLRSLDRKLVLFMALLYLLSFLDRSNIGNARIAGLERDLTLSSSQYEWLLTAFYITYIVFEWMTLLYRIVPPHIYISLCVLSWGIIASLQSTSTSFGDLLFLRALLGVSEAAFGPGVPFYLSFFFRRDELALRTGLFISAAPLATSFASSLAWFITKLGEHGPLAPWRLLFLVEGFPSVVVAAWAWELIPDSPGTASFLTPRLRDVAILRLREEKEASDGIDIDVGHEKREYPREKKGRLIFTEVLQTLRDPKCYLTALMFFSCNVAFSSLPVFLPTIIRDMGHTSLKAQALSAPPYLFSFVVVLLTAYLSDRYQTRSAFIMLHALLGASGYLLIALAGFFRWDHFWRYLGIYPAAAGFFSAITIIITWTINNQESDSKKGTGMAMLNIIGQCGPLVGTRLYPDTDAPFYVRGMSICSIFMIAVGGLAFLLRIVLARANKGAADPRRRERSETDAGIPLVGDSPAKFEKGRFVFML</sequence>
<feature type="transmembrane region" description="Helical" evidence="7">
    <location>
        <begin position="185"/>
        <end position="204"/>
    </location>
</feature>
<organism evidence="9">
    <name type="scientific">Mytilinidion resinicola</name>
    <dbReference type="NCBI Taxonomy" id="574789"/>
    <lineage>
        <taxon>Eukaryota</taxon>
        <taxon>Fungi</taxon>
        <taxon>Dikarya</taxon>
        <taxon>Ascomycota</taxon>
        <taxon>Pezizomycotina</taxon>
        <taxon>Dothideomycetes</taxon>
        <taxon>Pleosporomycetidae</taxon>
        <taxon>Mytilinidiales</taxon>
        <taxon>Mytilinidiaceae</taxon>
        <taxon>Mytilinidion</taxon>
    </lineage>
</organism>
<dbReference type="Pfam" id="PF07690">
    <property type="entry name" value="MFS_1"/>
    <property type="match status" value="1"/>
</dbReference>
<name>A0A6A6XYX0_9PEZI</name>
<dbReference type="InterPro" id="IPR011701">
    <property type="entry name" value="MFS"/>
</dbReference>
<feature type="transmembrane region" description="Helical" evidence="7">
    <location>
        <begin position="434"/>
        <end position="454"/>
    </location>
</feature>
<feature type="transmembrane region" description="Helical" evidence="7">
    <location>
        <begin position="405"/>
        <end position="422"/>
    </location>
</feature>
<protein>
    <submittedName>
        <fullName evidence="9 11">MFS general substrate transporter</fullName>
    </submittedName>
</protein>
<feature type="transmembrane region" description="Helical" evidence="7">
    <location>
        <begin position="520"/>
        <end position="542"/>
    </location>
</feature>
<evidence type="ECO:0000256" key="2">
    <source>
        <dbReference type="ARBA" id="ARBA00022448"/>
    </source>
</evidence>
<feature type="domain" description="Major facilitator superfamily (MFS) profile" evidence="8">
    <location>
        <begin position="120"/>
        <end position="551"/>
    </location>
</feature>
<dbReference type="PANTHER" id="PTHR43791">
    <property type="entry name" value="PERMEASE-RELATED"/>
    <property type="match status" value="1"/>
</dbReference>
<keyword evidence="5 7" id="KW-0472">Membrane</keyword>
<keyword evidence="2" id="KW-0813">Transport</keyword>
<dbReference type="GO" id="GO:0016020">
    <property type="term" value="C:membrane"/>
    <property type="evidence" value="ECO:0007669"/>
    <property type="project" value="UniProtKB-SubCell"/>
</dbReference>
<feature type="transmembrane region" description="Helical" evidence="7">
    <location>
        <begin position="365"/>
        <end position="385"/>
    </location>
</feature>
<dbReference type="Proteomes" id="UP000504636">
    <property type="component" value="Unplaced"/>
</dbReference>
<evidence type="ECO:0000256" key="5">
    <source>
        <dbReference type="ARBA" id="ARBA00023136"/>
    </source>
</evidence>
<keyword evidence="3 7" id="KW-0812">Transmembrane</keyword>
<keyword evidence="10" id="KW-1185">Reference proteome</keyword>
<evidence type="ECO:0000313" key="10">
    <source>
        <dbReference type="Proteomes" id="UP000504636"/>
    </source>
</evidence>
<dbReference type="EMBL" id="MU003729">
    <property type="protein sequence ID" value="KAF2801610.1"/>
    <property type="molecule type" value="Genomic_DNA"/>
</dbReference>
<dbReference type="GO" id="GO:0022857">
    <property type="term" value="F:transmembrane transporter activity"/>
    <property type="evidence" value="ECO:0007669"/>
    <property type="project" value="InterPro"/>
</dbReference>
<dbReference type="RefSeq" id="XP_033568574.1">
    <property type="nucleotide sequence ID" value="XM_033717232.1"/>
</dbReference>
<dbReference type="GeneID" id="54458125"/>
<accession>A0A6A6XYX0</accession>
<dbReference type="AlphaFoldDB" id="A0A6A6XYX0"/>
<feature type="transmembrane region" description="Helical" evidence="7">
    <location>
        <begin position="210"/>
        <end position="234"/>
    </location>
</feature>
<evidence type="ECO:0000259" key="8">
    <source>
        <dbReference type="PROSITE" id="PS50850"/>
    </source>
</evidence>
<feature type="transmembrane region" description="Helical" evidence="7">
    <location>
        <begin position="246"/>
        <end position="266"/>
    </location>
</feature>
<feature type="region of interest" description="Disordered" evidence="6">
    <location>
        <begin position="1"/>
        <end position="91"/>
    </location>
</feature>
<evidence type="ECO:0000256" key="4">
    <source>
        <dbReference type="ARBA" id="ARBA00022989"/>
    </source>
</evidence>
<dbReference type="Gene3D" id="1.20.1250.20">
    <property type="entry name" value="MFS general substrate transporter like domains"/>
    <property type="match status" value="2"/>
</dbReference>
<evidence type="ECO:0000256" key="7">
    <source>
        <dbReference type="SAM" id="Phobius"/>
    </source>
</evidence>
<evidence type="ECO:0000256" key="3">
    <source>
        <dbReference type="ARBA" id="ARBA00022692"/>
    </source>
</evidence>
<dbReference type="InterPro" id="IPR020846">
    <property type="entry name" value="MFS_dom"/>
</dbReference>
<dbReference type="OrthoDB" id="2985014at2759"/>
<reference evidence="11" key="2">
    <citation type="submission" date="2020-04" db="EMBL/GenBank/DDBJ databases">
        <authorList>
            <consortium name="NCBI Genome Project"/>
        </authorList>
    </citation>
    <scope>NUCLEOTIDE SEQUENCE</scope>
    <source>
        <strain evidence="11">CBS 304.34</strain>
    </source>
</reference>
<evidence type="ECO:0000256" key="1">
    <source>
        <dbReference type="ARBA" id="ARBA00004141"/>
    </source>
</evidence>
<proteinExistence type="predicted"/>
<keyword evidence="4 7" id="KW-1133">Transmembrane helix</keyword>
<feature type="transmembrane region" description="Helical" evidence="7">
    <location>
        <begin position="278"/>
        <end position="297"/>
    </location>
</feature>
<reference evidence="11" key="3">
    <citation type="submission" date="2025-04" db="UniProtKB">
        <authorList>
            <consortium name="RefSeq"/>
        </authorList>
    </citation>
    <scope>IDENTIFICATION</scope>
    <source>
        <strain evidence="11">CBS 304.34</strain>
    </source>
</reference>
<dbReference type="FunFam" id="1.20.1250.20:FF:000013">
    <property type="entry name" value="MFS general substrate transporter"/>
    <property type="match status" value="1"/>
</dbReference>
<comment type="subcellular location">
    <subcellularLocation>
        <location evidence="1">Membrane</location>
        <topology evidence="1">Multi-pass membrane protein</topology>
    </subcellularLocation>
</comment>
<evidence type="ECO:0000256" key="6">
    <source>
        <dbReference type="SAM" id="MobiDB-lite"/>
    </source>
</evidence>
<dbReference type="PANTHER" id="PTHR43791:SF27">
    <property type="entry name" value="TRANSPORTER, PUTATIVE (AFU_ORTHOLOGUE AFUA_2G15730)-RELATED"/>
    <property type="match status" value="1"/>
</dbReference>
<dbReference type="PROSITE" id="PS50850">
    <property type="entry name" value="MFS"/>
    <property type="match status" value="1"/>
</dbReference>